<dbReference type="AlphaFoldDB" id="Q1N4K3"/>
<evidence type="ECO:0000313" key="2">
    <source>
        <dbReference type="EMBL" id="EAT13425.1"/>
    </source>
</evidence>
<dbReference type="Proteomes" id="UP000004263">
    <property type="component" value="Unassembled WGS sequence"/>
</dbReference>
<dbReference type="GO" id="GO:0016747">
    <property type="term" value="F:acyltransferase activity, transferring groups other than amino-acyl groups"/>
    <property type="evidence" value="ECO:0007669"/>
    <property type="project" value="InterPro"/>
</dbReference>
<dbReference type="PANTHER" id="PTHR43138:SF1">
    <property type="entry name" value="N-ACETYLTRANSFERASE ACA1"/>
    <property type="match status" value="1"/>
</dbReference>
<dbReference type="Pfam" id="PF00583">
    <property type="entry name" value="Acetyltransf_1"/>
    <property type="match status" value="1"/>
</dbReference>
<dbReference type="SUPFAM" id="SSF55729">
    <property type="entry name" value="Acyl-CoA N-acyltransferases (Nat)"/>
    <property type="match status" value="1"/>
</dbReference>
<evidence type="ECO:0000313" key="3">
    <source>
        <dbReference type="Proteomes" id="UP000004263"/>
    </source>
</evidence>
<feature type="domain" description="N-acetyltransferase" evidence="1">
    <location>
        <begin position="2"/>
        <end position="162"/>
    </location>
</feature>
<dbReference type="PROSITE" id="PS51186">
    <property type="entry name" value="GNAT"/>
    <property type="match status" value="1"/>
</dbReference>
<organism evidence="2 3">
    <name type="scientific">Bermanella marisrubri</name>
    <dbReference type="NCBI Taxonomy" id="207949"/>
    <lineage>
        <taxon>Bacteria</taxon>
        <taxon>Pseudomonadati</taxon>
        <taxon>Pseudomonadota</taxon>
        <taxon>Gammaproteobacteria</taxon>
        <taxon>Oceanospirillales</taxon>
        <taxon>Oceanospirillaceae</taxon>
        <taxon>Bermanella</taxon>
    </lineage>
</organism>
<reference evidence="2 3" key="1">
    <citation type="submission" date="2006-03" db="EMBL/GenBank/DDBJ databases">
        <authorList>
            <person name="Pinhassi J."/>
            <person name="Pedros-Alio C."/>
            <person name="Ferriera S."/>
            <person name="Johnson J."/>
            <person name="Kravitz S."/>
            <person name="Halpern A."/>
            <person name="Remington K."/>
            <person name="Beeson K."/>
            <person name="Tran B."/>
            <person name="Rogers Y.-H."/>
            <person name="Friedman R."/>
            <person name="Venter J.C."/>
        </authorList>
    </citation>
    <scope>NUCLEOTIDE SEQUENCE [LARGE SCALE GENOMIC DNA]</scope>
    <source>
        <strain evidence="2 3">RED65</strain>
    </source>
</reference>
<dbReference type="CDD" id="cd04301">
    <property type="entry name" value="NAT_SF"/>
    <property type="match status" value="1"/>
</dbReference>
<dbReference type="InterPro" id="IPR000182">
    <property type="entry name" value="GNAT_dom"/>
</dbReference>
<dbReference type="STRING" id="207949.RED65_01655"/>
<dbReference type="PANTHER" id="PTHR43138">
    <property type="entry name" value="ACETYLTRANSFERASE, GNAT FAMILY"/>
    <property type="match status" value="1"/>
</dbReference>
<name>Q1N4K3_9GAMM</name>
<sequence length="163" mass="18310">MITIREADTKDFEQIWPFFHVIVAAGTTYAYPTEMTKQEAINTWMVLPEKTYVAEHEGEILGSYYLKTNMSGPGSHVCNCGYMVSDSARGKGVATAMCEHSQEQARQLGYRAMQFNFVASTNTGAIRLWEKLGFEKVGRLPGAFKHPQEGYVDAFVMFKDLMG</sequence>
<dbReference type="EMBL" id="AAQH01000002">
    <property type="protein sequence ID" value="EAT13425.1"/>
    <property type="molecule type" value="Genomic_DNA"/>
</dbReference>
<dbReference type="HOGENOM" id="CLU_013985_42_2_6"/>
<proteinExistence type="predicted"/>
<accession>Q1N4K3</accession>
<dbReference type="InterPro" id="IPR016181">
    <property type="entry name" value="Acyl_CoA_acyltransferase"/>
</dbReference>
<gene>
    <name evidence="2" type="ORF">RED65_01655</name>
</gene>
<dbReference type="RefSeq" id="WP_007017809.1">
    <property type="nucleotide sequence ID" value="NZ_CH724114.1"/>
</dbReference>
<keyword evidence="2" id="KW-0808">Transferase</keyword>
<comment type="caution">
    <text evidence="2">The sequence shown here is derived from an EMBL/GenBank/DDBJ whole genome shotgun (WGS) entry which is preliminary data.</text>
</comment>
<protein>
    <submittedName>
        <fullName evidence="2">Histone acetyltransferase HPA2/related acetyltransferase</fullName>
    </submittedName>
</protein>
<dbReference type="InterPro" id="IPR052742">
    <property type="entry name" value="Mito_N-acetyltransferase"/>
</dbReference>
<dbReference type="Gene3D" id="3.40.630.30">
    <property type="match status" value="1"/>
</dbReference>
<keyword evidence="3" id="KW-1185">Reference proteome</keyword>
<evidence type="ECO:0000259" key="1">
    <source>
        <dbReference type="PROSITE" id="PS51186"/>
    </source>
</evidence>